<dbReference type="EMBL" id="OY569118">
    <property type="protein sequence ID" value="CAJ1002231.1"/>
    <property type="molecule type" value="Genomic_DNA"/>
</dbReference>
<dbReference type="InterPro" id="IPR008490">
    <property type="entry name" value="Transposase_InsH_N"/>
</dbReference>
<dbReference type="NCBIfam" id="NF033551">
    <property type="entry name" value="transpos_IS1182"/>
    <property type="match status" value="1"/>
</dbReference>
<dbReference type="PANTHER" id="PTHR33408">
    <property type="entry name" value="TRANSPOSASE"/>
    <property type="match status" value="1"/>
</dbReference>
<dbReference type="InterPro" id="IPR025668">
    <property type="entry name" value="Tnp_DDE_dom"/>
</dbReference>
<sequence>MLNKQQAEGRYQISVVSLDDFVPQDHLVRKIENAIDFSFIYDLVKDRYSLDNGRPIIDPVVLIKMVLIQYLFRIRSMRQTIKEIEPNIAYRVFLGYDFKPIPHFTTFGKNYVRRFQGTNLFEKIFSHILEEACHHGFVDPSVLYIDSTHVKASVNKNKYMKQLVREEQKKYQELFEEELNQDRVEHGKKPLPKKTETAWKEVKQSCTDPDSGWFVKNEKEQTFAYSFHAASDQHGFVVSAVVTAANVHDSQVFSDVFEHAVGRVGKPDAMAVDAGYKTPYISKYLLEEGIRPVMPYTRPHTKEGFFRKHEYVYDEYFDCYICPAGQVLTYETTTRDGYRMYRSTPGDCNHCPFRYQCTQSREAVRRVSRHIWADYLDEVKHLRHTELNKRLYTRRKETIECVFADLKEKHGLRWTTLRGLKKVTMQAMLVFACMNLKKLANWLWKSGKGRQNALHFRFTFKYIQDKLPLLPMVTREFVCNLRPTSQS</sequence>
<dbReference type="PANTHER" id="PTHR33408:SF2">
    <property type="entry name" value="TRANSPOSASE DDE DOMAIN-CONTAINING PROTEIN"/>
    <property type="match status" value="1"/>
</dbReference>
<evidence type="ECO:0000259" key="2">
    <source>
        <dbReference type="Pfam" id="PF13751"/>
    </source>
</evidence>
<evidence type="ECO:0000313" key="3">
    <source>
        <dbReference type="EMBL" id="CAJ1002231.1"/>
    </source>
</evidence>
<evidence type="ECO:0000313" key="4">
    <source>
        <dbReference type="Proteomes" id="UP001189619"/>
    </source>
</evidence>
<dbReference type="Proteomes" id="UP001189619">
    <property type="component" value="Chromosome"/>
</dbReference>
<keyword evidence="4" id="KW-1185">Reference proteome</keyword>
<gene>
    <name evidence="3" type="ORF">BSPP4475_07890</name>
</gene>
<feature type="domain" description="Transposase InsH N-terminal" evidence="1">
    <location>
        <begin position="17"/>
        <end position="111"/>
    </location>
</feature>
<organism evidence="3 4">
    <name type="scientific">Brevibacillus aydinogluensis</name>
    <dbReference type="NCBI Taxonomy" id="927786"/>
    <lineage>
        <taxon>Bacteria</taxon>
        <taxon>Bacillati</taxon>
        <taxon>Bacillota</taxon>
        <taxon>Bacilli</taxon>
        <taxon>Bacillales</taxon>
        <taxon>Paenibacillaceae</taxon>
        <taxon>Brevibacillus</taxon>
    </lineage>
</organism>
<dbReference type="RefSeq" id="WP_304415344.1">
    <property type="nucleotide sequence ID" value="NZ_OY569118.1"/>
</dbReference>
<evidence type="ECO:0000259" key="1">
    <source>
        <dbReference type="Pfam" id="PF05598"/>
    </source>
</evidence>
<protein>
    <submittedName>
        <fullName evidence="3">IS1182 family transposase</fullName>
    </submittedName>
</protein>
<dbReference type="AlphaFoldDB" id="A0AA48M7T3"/>
<dbReference type="InterPro" id="IPR047629">
    <property type="entry name" value="IS1182_transpos"/>
</dbReference>
<feature type="domain" description="Transposase DDE" evidence="2">
    <location>
        <begin position="321"/>
        <end position="440"/>
    </location>
</feature>
<proteinExistence type="predicted"/>
<reference evidence="3" key="1">
    <citation type="submission" date="2023-07" db="EMBL/GenBank/DDBJ databases">
        <authorList>
            <person name="Ivanov I."/>
            <person name="Teneva D."/>
            <person name="Stoikov I."/>
        </authorList>
    </citation>
    <scope>NUCLEOTIDE SEQUENCE</scope>
    <source>
        <strain evidence="3">4475</strain>
    </source>
</reference>
<dbReference type="KEGG" id="bayd:BSPP4475_07890"/>
<accession>A0AA48M7T3</accession>
<name>A0AA48M7T3_9BACL</name>
<dbReference type="Pfam" id="PF13751">
    <property type="entry name" value="DDE_Tnp_1_6"/>
    <property type="match status" value="1"/>
</dbReference>
<dbReference type="Pfam" id="PF05598">
    <property type="entry name" value="DUF772"/>
    <property type="match status" value="1"/>
</dbReference>